<evidence type="ECO:0000256" key="1">
    <source>
        <dbReference type="ARBA" id="ARBA00009884"/>
    </source>
</evidence>
<accession>A0A2J8A8P0</accession>
<dbReference type="Gene3D" id="3.40.50.1910">
    <property type="match status" value="1"/>
</dbReference>
<dbReference type="GO" id="GO:0016192">
    <property type="term" value="P:vesicle-mediated transport"/>
    <property type="evidence" value="ECO:0007669"/>
    <property type="project" value="InterPro"/>
</dbReference>
<protein>
    <submittedName>
        <fullName evidence="2">Vacuolar protein sorting-associated protein 33</fullName>
    </submittedName>
</protein>
<dbReference type="InterPro" id="IPR001619">
    <property type="entry name" value="Sec1-like"/>
</dbReference>
<dbReference type="Gene3D" id="3.40.50.2060">
    <property type="match status" value="1"/>
</dbReference>
<reference evidence="2 3" key="1">
    <citation type="journal article" date="2017" name="Mol. Biol. Evol.">
        <title>The 4-celled Tetrabaena socialis nuclear genome reveals the essential components for genetic control of cell number at the origin of multicellularity in the volvocine lineage.</title>
        <authorList>
            <person name="Featherston J."/>
            <person name="Arakaki Y."/>
            <person name="Hanschen E.R."/>
            <person name="Ferris P.J."/>
            <person name="Michod R.E."/>
            <person name="Olson B.J.S.C."/>
            <person name="Nozaki H."/>
            <person name="Durand P.M."/>
        </authorList>
    </citation>
    <scope>NUCLEOTIDE SEQUENCE [LARGE SCALE GENOMIC DNA]</scope>
    <source>
        <strain evidence="2 3">NIES-571</strain>
    </source>
</reference>
<dbReference type="InterPro" id="IPR027482">
    <property type="entry name" value="Sec1-like_dom2"/>
</dbReference>
<dbReference type="Proteomes" id="UP000236333">
    <property type="component" value="Unassembled WGS sequence"/>
</dbReference>
<sequence length="351" mass="36423">MARLKPGKHQLPTLDTGPVPLLQIREQARRQLLEVVDSRRGKKALILDPAISGPLGLLDASLTELLTEHGVVKLLYLEPGKRLDDPAYNASEPRLAEVRSLIYLVRPSVANAQAVAQQVKSRARGEQHDFSVFFVPRRTVACERVLEEEGILGDIAIAEGAGGGGGGAGAGPDAPSDVSYLYKGYAPLSIRLVETALRTGWGPQAEVLQLLPGNHFDVIQGVDSSGMPVEKQFKAAASATTSSSASAAGSGSSGAAGASGSAGGAGQASVGGALQGAANGGGGGQQQQQPETVLVAFIGGVTYSEISALRFLSSRPEWPYRFLVLTTKIINGRTLLQCFVDPMAAEFGAVG</sequence>
<proteinExistence type="inferred from homology"/>
<dbReference type="PANTHER" id="PTHR11679">
    <property type="entry name" value="VESICLE PROTEIN SORTING-ASSOCIATED"/>
    <property type="match status" value="1"/>
</dbReference>
<dbReference type="InterPro" id="IPR043154">
    <property type="entry name" value="Sec-1-like_dom1"/>
</dbReference>
<dbReference type="AlphaFoldDB" id="A0A2J8A8P0"/>
<dbReference type="EMBL" id="PGGS01000111">
    <property type="protein sequence ID" value="PNH08906.1"/>
    <property type="molecule type" value="Genomic_DNA"/>
</dbReference>
<evidence type="ECO:0000313" key="3">
    <source>
        <dbReference type="Proteomes" id="UP000236333"/>
    </source>
</evidence>
<organism evidence="2 3">
    <name type="scientific">Tetrabaena socialis</name>
    <dbReference type="NCBI Taxonomy" id="47790"/>
    <lineage>
        <taxon>Eukaryota</taxon>
        <taxon>Viridiplantae</taxon>
        <taxon>Chlorophyta</taxon>
        <taxon>core chlorophytes</taxon>
        <taxon>Chlorophyceae</taxon>
        <taxon>CS clade</taxon>
        <taxon>Chlamydomonadales</taxon>
        <taxon>Tetrabaenaceae</taxon>
        <taxon>Tetrabaena</taxon>
    </lineage>
</organism>
<dbReference type="Pfam" id="PF00995">
    <property type="entry name" value="Sec1"/>
    <property type="match status" value="2"/>
</dbReference>
<dbReference type="OrthoDB" id="10262287at2759"/>
<gene>
    <name evidence="2" type="ORF">TSOC_004500</name>
</gene>
<comment type="caution">
    <text evidence="2">The sequence shown here is derived from an EMBL/GenBank/DDBJ whole genome shotgun (WGS) entry which is preliminary data.</text>
</comment>
<evidence type="ECO:0000313" key="2">
    <source>
        <dbReference type="EMBL" id="PNH08906.1"/>
    </source>
</evidence>
<keyword evidence="3" id="KW-1185">Reference proteome</keyword>
<name>A0A2J8A8P0_9CHLO</name>
<dbReference type="SUPFAM" id="SSF56815">
    <property type="entry name" value="Sec1/munc18-like (SM) proteins"/>
    <property type="match status" value="2"/>
</dbReference>
<comment type="similarity">
    <text evidence="1">Belongs to the STXBP/unc-18/SEC1 family.</text>
</comment>
<dbReference type="InterPro" id="IPR036045">
    <property type="entry name" value="Sec1-like_sf"/>
</dbReference>